<evidence type="ECO:0000313" key="3">
    <source>
        <dbReference type="Proteomes" id="UP000034750"/>
    </source>
</evidence>
<organism evidence="2 3">
    <name type="scientific">Haemophilus haemolyticus</name>
    <dbReference type="NCBI Taxonomy" id="726"/>
    <lineage>
        <taxon>Bacteria</taxon>
        <taxon>Pseudomonadati</taxon>
        <taxon>Pseudomonadota</taxon>
        <taxon>Gammaproteobacteria</taxon>
        <taxon>Pasteurellales</taxon>
        <taxon>Pasteurellaceae</taxon>
        <taxon>Haemophilus</taxon>
    </lineage>
</organism>
<dbReference type="PATRIC" id="fig|726.54.peg.1127"/>
<protein>
    <submittedName>
        <fullName evidence="2">Uncharacterized protein</fullName>
    </submittedName>
</protein>
<dbReference type="Proteomes" id="UP000034750">
    <property type="component" value="Unassembled WGS sequence"/>
</dbReference>
<dbReference type="RefSeq" id="WP_046953238.1">
    <property type="nucleotide sequence ID" value="NZ_CP031238.1"/>
</dbReference>
<proteinExistence type="predicted"/>
<feature type="signal peptide" evidence="1">
    <location>
        <begin position="1"/>
        <end position="21"/>
    </location>
</feature>
<feature type="chain" id="PRO_5005655125" evidence="1">
    <location>
        <begin position="22"/>
        <end position="200"/>
    </location>
</feature>
<keyword evidence="1" id="KW-0732">Signal</keyword>
<name>A0A0M3G6V0_HAEHA</name>
<evidence type="ECO:0000256" key="1">
    <source>
        <dbReference type="SAM" id="SignalP"/>
    </source>
</evidence>
<comment type="caution">
    <text evidence="2">The sequence shown here is derived from an EMBL/GenBank/DDBJ whole genome shotgun (WGS) entry which is preliminary data.</text>
</comment>
<evidence type="ECO:0000313" key="2">
    <source>
        <dbReference type="EMBL" id="KKZ58570.1"/>
    </source>
</evidence>
<sequence length="200" mass="22622">MRKLITFILVWLPFFTTSVTAAPVHKNQINKKIVVTKSLDKKQQTKKTKETKLVLTKKMSTKNKKQAVKLTDKKPKALVKEISSKPKTSIEKKPTTVVSAKHKKAIKEKSVYKPVIVPQCNDFSVSKVLSDAFKQQGDSTKTSMMVKQILQARETQFYPQKGIRSCHALVVTDGKSYQTDYSIILNDKGFFVQVENAMSL</sequence>
<dbReference type="EMBL" id="LCTK01000024">
    <property type="protein sequence ID" value="KKZ58570.1"/>
    <property type="molecule type" value="Genomic_DNA"/>
</dbReference>
<dbReference type="AlphaFoldDB" id="A0A0M3G6V0"/>
<accession>A0A0M3G6V0</accession>
<reference evidence="2 3" key="1">
    <citation type="submission" date="2015-05" db="EMBL/GenBank/DDBJ databases">
        <title>Comparative analyses of the lipooligosaccharides from nottypeable Haemophilus influenzae and Haemophilus haemolyticus.</title>
        <authorList>
            <person name="Post D.M.B."/>
            <person name="Ketterer M.R."/>
            <person name="Coffin J.E."/>
            <person name="Reinders L.M."/>
            <person name="Munson R.S.Jr."/>
            <person name="Bair T.B."/>
            <person name="Murphy T.F."/>
            <person name="Foster E."/>
            <person name="Gibson B.W."/>
            <person name="Apicella M.A."/>
        </authorList>
    </citation>
    <scope>NUCLEOTIDE SEQUENCE [LARGE SCALE GENOMIC DNA]</scope>
    <source>
        <strain evidence="2 3">11P18</strain>
    </source>
</reference>
<gene>
    <name evidence="2" type="ORF">AAX18_05655</name>
</gene>